<dbReference type="AlphaFoldDB" id="A0A1X7HEK5"/>
<evidence type="ECO:0000313" key="2">
    <source>
        <dbReference type="Proteomes" id="UP000192940"/>
    </source>
</evidence>
<name>A0A1X7HEK5_9BACL</name>
<accession>A0A1X7HEK5</accession>
<dbReference type="SUPFAM" id="SSF58104">
    <property type="entry name" value="Methyl-accepting chemotaxis protein (MCP) signaling domain"/>
    <property type="match status" value="1"/>
</dbReference>
<keyword evidence="2" id="KW-1185">Reference proteome</keyword>
<dbReference type="STRING" id="1313296.SAMN05661091_2868"/>
<dbReference type="EMBL" id="LT840184">
    <property type="protein sequence ID" value="SMF85095.1"/>
    <property type="molecule type" value="Genomic_DNA"/>
</dbReference>
<evidence type="ECO:0000313" key="1">
    <source>
        <dbReference type="EMBL" id="SMF85095.1"/>
    </source>
</evidence>
<dbReference type="Proteomes" id="UP000192940">
    <property type="component" value="Chromosome I"/>
</dbReference>
<dbReference type="Gene3D" id="1.10.287.950">
    <property type="entry name" value="Methyl-accepting chemotaxis protein"/>
    <property type="match status" value="1"/>
</dbReference>
<reference evidence="1 2" key="1">
    <citation type="submission" date="2017-04" db="EMBL/GenBank/DDBJ databases">
        <authorList>
            <person name="Afonso C.L."/>
            <person name="Miller P.J."/>
            <person name="Scott M.A."/>
            <person name="Spackman E."/>
            <person name="Goraichik I."/>
            <person name="Dimitrov K.M."/>
            <person name="Suarez D.L."/>
            <person name="Swayne D.E."/>
        </authorList>
    </citation>
    <scope>NUCLEOTIDE SEQUENCE [LARGE SCALE GENOMIC DNA]</scope>
    <source>
        <strain evidence="1 2">N3/975</strain>
    </source>
</reference>
<organism evidence="1 2">
    <name type="scientific">Paenibacillus uliginis N3/975</name>
    <dbReference type="NCBI Taxonomy" id="1313296"/>
    <lineage>
        <taxon>Bacteria</taxon>
        <taxon>Bacillati</taxon>
        <taxon>Bacillota</taxon>
        <taxon>Bacilli</taxon>
        <taxon>Bacillales</taxon>
        <taxon>Paenibacillaceae</taxon>
        <taxon>Paenibacillus</taxon>
    </lineage>
</organism>
<proteinExistence type="predicted"/>
<sequence length="117" mass="12959">ERATEAMSRTKEITIEQNSAVKDTETAFTTIRELMYQVIHSISQMSNEVQRMSTLKDDVVQSIESLSAISEESAAAAEEVSASTQDQLQAIDTVSQSAEELSQSSNELEQLVKKFKI</sequence>
<protein>
    <submittedName>
        <fullName evidence="1">Methyl-accepting chemotaxis protein</fullName>
    </submittedName>
</protein>
<gene>
    <name evidence="1" type="ORF">SAMN05661091_2868</name>
</gene>
<feature type="non-terminal residue" evidence="1">
    <location>
        <position position="1"/>
    </location>
</feature>